<dbReference type="Proteomes" id="UP000325415">
    <property type="component" value="Unassembled WGS sequence"/>
</dbReference>
<evidence type="ECO:0000313" key="3">
    <source>
        <dbReference type="Proteomes" id="UP000325415"/>
    </source>
</evidence>
<keyword evidence="1" id="KW-0472">Membrane</keyword>
<dbReference type="EMBL" id="QDAG01000001">
    <property type="protein sequence ID" value="KAE8130084.1"/>
    <property type="molecule type" value="Genomic_DNA"/>
</dbReference>
<feature type="transmembrane region" description="Helical" evidence="1">
    <location>
        <begin position="113"/>
        <end position="131"/>
    </location>
</feature>
<evidence type="ECO:0000313" key="2">
    <source>
        <dbReference type="EMBL" id="KAE8130084.1"/>
    </source>
</evidence>
<sequence>MIIRNRLEQMQSVPADIFGWVSTHWGQIASVAAVFVANIIELATIPSLDTPHLIVTILHFLGIALIVVFPRDASTFVVLVFIANQLLPTHEGLSQLCGLWLAIWNLGFAGPSWLAYGSVLLVGFVSTWKVAPVSDGLFGRPYVLIGSTVLFLFIGQTLRWNLVKAHTKATEARLHALEHDAHLAMTLHDATTGGLSFIALTAQREAEMARDNHWREAEIWEAVNQQATATIDGIHEIIALLDKDSPPAADDATPSGSQACCARLHSFDAYRAAAHMSAAWKPTERASAVQLSAAIARKTKALDKNLSRLGINGTTSMRGSCVLDDAQTRSIILDLLQEIYTNLARHCSAQGTYNVFITLDDSLVKIRETNDVSADPSAVPWKESGMGLQFHRQRLAAIGGILNTALDDDSWILFAVIPIHRQQAD</sequence>
<dbReference type="Gene3D" id="3.30.565.10">
    <property type="entry name" value="Histidine kinase-like ATPase, C-terminal domain"/>
    <property type="match status" value="1"/>
</dbReference>
<keyword evidence="1" id="KW-0812">Transmembrane</keyword>
<protein>
    <recommendedName>
        <fullName evidence="4">Histidine kinase</fullName>
    </recommendedName>
</protein>
<evidence type="ECO:0000256" key="1">
    <source>
        <dbReference type="SAM" id="Phobius"/>
    </source>
</evidence>
<reference evidence="2 3" key="1">
    <citation type="submission" date="2018-04" db="EMBL/GenBank/DDBJ databases">
        <authorList>
            <person name="Eckel V.P."/>
            <person name="Vogel R.F."/>
        </authorList>
    </citation>
    <scope>NUCLEOTIDE SEQUENCE [LARGE SCALE GENOMIC DNA]</scope>
    <source>
        <strain evidence="3">TMW 2.1764</strain>
    </source>
</reference>
<keyword evidence="3" id="KW-1185">Reference proteome</keyword>
<keyword evidence="1" id="KW-1133">Transmembrane helix</keyword>
<feature type="transmembrane region" description="Helical" evidence="1">
    <location>
        <begin position="17"/>
        <end position="40"/>
    </location>
</feature>
<dbReference type="AlphaFoldDB" id="A0A5N6S7B9"/>
<proteinExistence type="predicted"/>
<feature type="transmembrane region" description="Helical" evidence="1">
    <location>
        <begin position="52"/>
        <end position="70"/>
    </location>
</feature>
<accession>A0A5N6S7B9</accession>
<organism evidence="2 3">
    <name type="scientific">Bifidobacterium tibiigranuli</name>
    <dbReference type="NCBI Taxonomy" id="2172043"/>
    <lineage>
        <taxon>Bacteria</taxon>
        <taxon>Bacillati</taxon>
        <taxon>Actinomycetota</taxon>
        <taxon>Actinomycetes</taxon>
        <taxon>Bifidobacteriales</taxon>
        <taxon>Bifidobacteriaceae</taxon>
        <taxon>Bifidobacterium</taxon>
    </lineage>
</organism>
<gene>
    <name evidence="2" type="ORF">DDE84_00375</name>
</gene>
<evidence type="ECO:0008006" key="4">
    <source>
        <dbReference type="Google" id="ProtNLM"/>
    </source>
</evidence>
<dbReference type="InterPro" id="IPR036890">
    <property type="entry name" value="HATPase_C_sf"/>
</dbReference>
<comment type="caution">
    <text evidence="2">The sequence shown here is derived from an EMBL/GenBank/DDBJ whole genome shotgun (WGS) entry which is preliminary data.</text>
</comment>
<feature type="transmembrane region" description="Helical" evidence="1">
    <location>
        <begin position="137"/>
        <end position="154"/>
    </location>
</feature>
<name>A0A5N6S7B9_9BIFI</name>